<dbReference type="EMBL" id="BBMR01000013">
    <property type="protein sequence ID" value="GAL22503.1"/>
    <property type="molecule type" value="Genomic_DNA"/>
</dbReference>
<dbReference type="InterPro" id="IPR035437">
    <property type="entry name" value="SNase_OB-fold_sf"/>
</dbReference>
<dbReference type="Pfam" id="PF00565">
    <property type="entry name" value="SNase"/>
    <property type="match status" value="1"/>
</dbReference>
<evidence type="ECO:0000313" key="3">
    <source>
        <dbReference type="Proteomes" id="UP000029228"/>
    </source>
</evidence>
<gene>
    <name evidence="2" type="ORF">JCM19235_4019</name>
</gene>
<evidence type="ECO:0000259" key="1">
    <source>
        <dbReference type="Pfam" id="PF00565"/>
    </source>
</evidence>
<feature type="domain" description="TNase-like" evidence="1">
    <location>
        <begin position="1"/>
        <end position="42"/>
    </location>
</feature>
<name>A0A090S6W7_9VIBR</name>
<dbReference type="SUPFAM" id="SSF50199">
    <property type="entry name" value="Staphylococcal nuclease"/>
    <property type="match status" value="1"/>
</dbReference>
<dbReference type="AlphaFoldDB" id="A0A090S6W7"/>
<dbReference type="Gene3D" id="2.40.50.90">
    <property type="match status" value="1"/>
</dbReference>
<proteinExistence type="predicted"/>
<dbReference type="InterPro" id="IPR016071">
    <property type="entry name" value="Staphylococal_nuclease_OB-fold"/>
</dbReference>
<dbReference type="Proteomes" id="UP000029228">
    <property type="component" value="Unassembled WGS sequence"/>
</dbReference>
<sequence>MVMLGHAWVMRRYYKHLPVERQQQLNRLENWAKRKKIGLWNQDNPMPPWKWRKKQAVV</sequence>
<accession>A0A090S6W7</accession>
<keyword evidence="3" id="KW-1185">Reference proteome</keyword>
<protein>
    <recommendedName>
        <fullName evidence="1">TNase-like domain-containing protein</fullName>
    </recommendedName>
</protein>
<evidence type="ECO:0000313" key="2">
    <source>
        <dbReference type="EMBL" id="GAL22503.1"/>
    </source>
</evidence>
<organism evidence="2 3">
    <name type="scientific">Vibrio maritimus</name>
    <dbReference type="NCBI Taxonomy" id="990268"/>
    <lineage>
        <taxon>Bacteria</taxon>
        <taxon>Pseudomonadati</taxon>
        <taxon>Pseudomonadota</taxon>
        <taxon>Gammaproteobacteria</taxon>
        <taxon>Vibrionales</taxon>
        <taxon>Vibrionaceae</taxon>
        <taxon>Vibrio</taxon>
    </lineage>
</organism>
<comment type="caution">
    <text evidence="2">The sequence shown here is derived from an EMBL/GenBank/DDBJ whole genome shotgun (WGS) entry which is preliminary data.</text>
</comment>
<reference evidence="2 3" key="1">
    <citation type="submission" date="2014-09" db="EMBL/GenBank/DDBJ databases">
        <title>Vibrio maritimus JCM 19235. (C45) whole genome shotgun sequence.</title>
        <authorList>
            <person name="Sawabe T."/>
            <person name="Meirelles P."/>
            <person name="Nakanishi M."/>
            <person name="Sayaka M."/>
            <person name="Hattori M."/>
            <person name="Ohkuma M."/>
        </authorList>
    </citation>
    <scope>NUCLEOTIDE SEQUENCE [LARGE SCALE GENOMIC DNA]</scope>
    <source>
        <strain evidence="3">JCM19235</strain>
    </source>
</reference>